<comment type="caution">
    <text evidence="1">The sequence shown here is derived from an EMBL/GenBank/DDBJ whole genome shotgun (WGS) entry which is preliminary data.</text>
</comment>
<protein>
    <submittedName>
        <fullName evidence="1">Uncharacterized protein</fullName>
    </submittedName>
</protein>
<dbReference type="RefSeq" id="WP_340235450.1">
    <property type="nucleotide sequence ID" value="NZ_JBBEWC010000004.1"/>
</dbReference>
<accession>A0ABW5J625</accession>
<gene>
    <name evidence="1" type="ORF">ACFSR2_04030</name>
</gene>
<dbReference type="Proteomes" id="UP001597510">
    <property type="component" value="Unassembled WGS sequence"/>
</dbReference>
<reference evidence="2" key="1">
    <citation type="journal article" date="2019" name="Int. J. Syst. Evol. Microbiol.">
        <title>The Global Catalogue of Microorganisms (GCM) 10K type strain sequencing project: providing services to taxonomists for standard genome sequencing and annotation.</title>
        <authorList>
            <consortium name="The Broad Institute Genomics Platform"/>
            <consortium name="The Broad Institute Genome Sequencing Center for Infectious Disease"/>
            <person name="Wu L."/>
            <person name="Ma J."/>
        </authorList>
    </citation>
    <scope>NUCLEOTIDE SEQUENCE [LARGE SCALE GENOMIC DNA]</scope>
    <source>
        <strain evidence="2">KCTC 52344</strain>
    </source>
</reference>
<organism evidence="1 2">
    <name type="scientific">Emticicia soli</name>
    <dbReference type="NCBI Taxonomy" id="2027878"/>
    <lineage>
        <taxon>Bacteria</taxon>
        <taxon>Pseudomonadati</taxon>
        <taxon>Bacteroidota</taxon>
        <taxon>Cytophagia</taxon>
        <taxon>Cytophagales</taxon>
        <taxon>Leadbetterellaceae</taxon>
        <taxon>Emticicia</taxon>
    </lineage>
</organism>
<evidence type="ECO:0000313" key="1">
    <source>
        <dbReference type="EMBL" id="MFD2520040.1"/>
    </source>
</evidence>
<dbReference type="EMBL" id="JBHULC010000004">
    <property type="protein sequence ID" value="MFD2520040.1"/>
    <property type="molecule type" value="Genomic_DNA"/>
</dbReference>
<name>A0ABW5J625_9BACT</name>
<proteinExistence type="predicted"/>
<evidence type="ECO:0000313" key="2">
    <source>
        <dbReference type="Proteomes" id="UP001597510"/>
    </source>
</evidence>
<sequence length="259" mass="30055">MSNQMPKDFLNFLNNPDFIDGIYNYCDSWCERCAFTGKCMNFAMRKYKEDQNGEASIEDSLTEVFQQTTDLIKQLIEDKGMSWEDVLSQADSEPPTVDPHKEADKHQNVKAAREYTNLYGSFLKKEQGFMKSKAVEFQNDLNKGVISVEEAEVALSQIEDAFEVINWYQSLIYIKIRNACQLFFEQNLSDFMIDYYTGKAKLTLISIDKSIAAWLVLQVHFPEKVNKVTEILFQLEKLRAQIEKDFPDARKFVRPGLDK</sequence>
<keyword evidence="2" id="KW-1185">Reference proteome</keyword>